<proteinExistence type="predicted"/>
<protein>
    <submittedName>
        <fullName evidence="1">Uncharacterized protein</fullName>
    </submittedName>
</protein>
<name>A0A0B0PHD7_GOSAR</name>
<dbReference type="EMBL" id="KN428636">
    <property type="protein sequence ID" value="KHG24400.1"/>
    <property type="molecule type" value="Genomic_DNA"/>
</dbReference>
<reference evidence="2" key="1">
    <citation type="submission" date="2014-09" db="EMBL/GenBank/DDBJ databases">
        <authorList>
            <person name="Mudge J."/>
            <person name="Ramaraj T."/>
            <person name="Lindquist I.E."/>
            <person name="Bharti A.K."/>
            <person name="Sundararajan A."/>
            <person name="Cameron C.T."/>
            <person name="Woodward J.E."/>
            <person name="May G.D."/>
            <person name="Brubaker C."/>
            <person name="Broadhvest J."/>
            <person name="Wilkins T.A."/>
        </authorList>
    </citation>
    <scope>NUCLEOTIDE SEQUENCE</scope>
    <source>
        <strain evidence="2">cv. AKA8401</strain>
    </source>
</reference>
<organism evidence="1 2">
    <name type="scientific">Gossypium arboreum</name>
    <name type="common">Tree cotton</name>
    <name type="synonym">Gossypium nanking</name>
    <dbReference type="NCBI Taxonomy" id="29729"/>
    <lineage>
        <taxon>Eukaryota</taxon>
        <taxon>Viridiplantae</taxon>
        <taxon>Streptophyta</taxon>
        <taxon>Embryophyta</taxon>
        <taxon>Tracheophyta</taxon>
        <taxon>Spermatophyta</taxon>
        <taxon>Magnoliopsida</taxon>
        <taxon>eudicotyledons</taxon>
        <taxon>Gunneridae</taxon>
        <taxon>Pentapetalae</taxon>
        <taxon>rosids</taxon>
        <taxon>malvids</taxon>
        <taxon>Malvales</taxon>
        <taxon>Malvaceae</taxon>
        <taxon>Malvoideae</taxon>
        <taxon>Gossypium</taxon>
    </lineage>
</organism>
<accession>A0A0B0PHD7</accession>
<gene>
    <name evidence="1" type="ORF">F383_05999</name>
</gene>
<evidence type="ECO:0000313" key="1">
    <source>
        <dbReference type="EMBL" id="KHG24400.1"/>
    </source>
</evidence>
<dbReference type="Proteomes" id="UP000032142">
    <property type="component" value="Unassembled WGS sequence"/>
</dbReference>
<sequence length="12" mass="1332">MVLEGDICILPE</sequence>
<keyword evidence="2" id="KW-1185">Reference proteome</keyword>
<evidence type="ECO:0000313" key="2">
    <source>
        <dbReference type="Proteomes" id="UP000032142"/>
    </source>
</evidence>